<comment type="similarity">
    <text evidence="3 14">Belongs to the RNA polymerase beta chain family.</text>
</comment>
<evidence type="ECO:0000259" key="16">
    <source>
        <dbReference type="Pfam" id="PF04560"/>
    </source>
</evidence>
<evidence type="ECO:0000256" key="12">
    <source>
        <dbReference type="ARBA" id="ARBA00025838"/>
    </source>
</evidence>
<dbReference type="GO" id="GO:0006351">
    <property type="term" value="P:DNA-templated transcription"/>
    <property type="evidence" value="ECO:0007669"/>
    <property type="project" value="InterPro"/>
</dbReference>
<evidence type="ECO:0000256" key="2">
    <source>
        <dbReference type="ARBA" id="ARBA00004496"/>
    </source>
</evidence>
<keyword evidence="4 14" id="KW-0240">DNA-directed RNA polymerase</keyword>
<dbReference type="Proteomes" id="UP001303587">
    <property type="component" value="Chromosome"/>
</dbReference>
<dbReference type="EMBL" id="CP131060">
    <property type="protein sequence ID" value="WNY25109.1"/>
    <property type="molecule type" value="Genomic_DNA"/>
</dbReference>
<dbReference type="PROSITE" id="PS01166">
    <property type="entry name" value="RNA_POL_BETA"/>
    <property type="match status" value="1"/>
</dbReference>
<dbReference type="SUPFAM" id="SSF64484">
    <property type="entry name" value="beta and beta-prime subunits of DNA dependent RNA-polymerase"/>
    <property type="match status" value="1"/>
</dbReference>
<dbReference type="InterPro" id="IPR015712">
    <property type="entry name" value="DNA-dir_RNA_pol_su2"/>
</dbReference>
<comment type="subunit">
    <text evidence="12">Part of the RNA polymerase complex.</text>
</comment>
<evidence type="ECO:0000259" key="15">
    <source>
        <dbReference type="Pfam" id="PF00562"/>
    </source>
</evidence>
<dbReference type="GO" id="GO:0005737">
    <property type="term" value="C:cytoplasm"/>
    <property type="evidence" value="ECO:0007669"/>
    <property type="project" value="UniProtKB-SubCell"/>
</dbReference>
<name>A0AA96V2A2_9EURY</name>
<evidence type="ECO:0000256" key="11">
    <source>
        <dbReference type="ARBA" id="ARBA00023163"/>
    </source>
</evidence>
<reference evidence="19 20" key="1">
    <citation type="submission" date="2023-07" db="EMBL/GenBank/DDBJ databases">
        <title>Closed genoem sequence of Methanosarcinaceae archaeon Ac7.</title>
        <authorList>
            <person name="Poehlein A."/>
            <person name="Protasov E."/>
            <person name="Platt K."/>
            <person name="Reeh H."/>
            <person name="Daniel R."/>
            <person name="Brune A."/>
        </authorList>
    </citation>
    <scope>NUCLEOTIDE SEQUENCE [LARGE SCALE GENOMIC DNA]</scope>
    <source>
        <strain evidence="19 20">Ac7</strain>
    </source>
</reference>
<dbReference type="EC" id="2.7.7.6" evidence="14"/>
<dbReference type="Pfam" id="PF04560">
    <property type="entry name" value="RNA_pol_Rpb2_7"/>
    <property type="match status" value="1"/>
</dbReference>
<dbReference type="Gene3D" id="3.90.1070.20">
    <property type="match status" value="1"/>
</dbReference>
<dbReference type="RefSeq" id="WP_338103153.1">
    <property type="nucleotide sequence ID" value="NZ_CP131060.1"/>
</dbReference>
<evidence type="ECO:0000313" key="19">
    <source>
        <dbReference type="EMBL" id="WNY25109.1"/>
    </source>
</evidence>
<dbReference type="PANTHER" id="PTHR20856">
    <property type="entry name" value="DNA-DIRECTED RNA POLYMERASE I SUBUNIT 2"/>
    <property type="match status" value="1"/>
</dbReference>
<comment type="cofactor">
    <cofactor evidence="1">
        <name>Zn(2+)</name>
        <dbReference type="ChEBI" id="CHEBI:29105"/>
    </cofactor>
</comment>
<comment type="function">
    <text evidence="14">DNA-dependent RNA polymerase catalyzes the transcription of DNA into RNA using the four ribonucleoside triphosphates as substrates.</text>
</comment>
<accession>A0AA96V2A2</accession>
<evidence type="ECO:0000256" key="13">
    <source>
        <dbReference type="ARBA" id="ARBA00048552"/>
    </source>
</evidence>
<dbReference type="Pfam" id="PF04566">
    <property type="entry name" value="RNA_pol_Rpb2_4"/>
    <property type="match status" value="1"/>
</dbReference>
<dbReference type="GO" id="GO:0003899">
    <property type="term" value="F:DNA-directed RNA polymerase activity"/>
    <property type="evidence" value="ECO:0007669"/>
    <property type="project" value="UniProtKB-EC"/>
</dbReference>
<comment type="subcellular location">
    <subcellularLocation>
        <location evidence="2">Cytoplasm</location>
    </subcellularLocation>
</comment>
<protein>
    <recommendedName>
        <fullName evidence="14">DNA-directed RNA polymerase subunit beta</fullName>
        <ecNumber evidence="14">2.7.7.6</ecNumber>
    </recommendedName>
</protein>
<evidence type="ECO:0000259" key="17">
    <source>
        <dbReference type="Pfam" id="PF04566"/>
    </source>
</evidence>
<dbReference type="InterPro" id="IPR037033">
    <property type="entry name" value="DNA-dir_RNAP_su2_hyb_sf"/>
</dbReference>
<dbReference type="GO" id="GO:0032549">
    <property type="term" value="F:ribonucleoside binding"/>
    <property type="evidence" value="ECO:0007669"/>
    <property type="project" value="InterPro"/>
</dbReference>
<keyword evidence="8" id="KW-0479">Metal-binding</keyword>
<evidence type="ECO:0000256" key="9">
    <source>
        <dbReference type="ARBA" id="ARBA00022833"/>
    </source>
</evidence>
<evidence type="ECO:0000256" key="6">
    <source>
        <dbReference type="ARBA" id="ARBA00022679"/>
    </source>
</evidence>
<keyword evidence="10" id="KW-0238">DNA-binding</keyword>
<dbReference type="Gene3D" id="3.90.1800.10">
    <property type="entry name" value="RNA polymerase alpha subunit dimerisation domain"/>
    <property type="match status" value="1"/>
</dbReference>
<organism evidence="19 20">
    <name type="scientific">Methanolapillus millepedarum</name>
    <dbReference type="NCBI Taxonomy" id="3028296"/>
    <lineage>
        <taxon>Archaea</taxon>
        <taxon>Methanobacteriati</taxon>
        <taxon>Methanobacteriota</taxon>
        <taxon>Stenosarchaea group</taxon>
        <taxon>Methanomicrobia</taxon>
        <taxon>Methanosarcinales</taxon>
        <taxon>Methanosarcinaceae</taxon>
        <taxon>Methanolapillus</taxon>
    </lineage>
</organism>
<keyword evidence="6 14" id="KW-0808">Transferase</keyword>
<dbReference type="GO" id="GO:0000428">
    <property type="term" value="C:DNA-directed RNA polymerase complex"/>
    <property type="evidence" value="ECO:0007669"/>
    <property type="project" value="UniProtKB-KW"/>
</dbReference>
<feature type="domain" description="RNA polymerase Rpb2" evidence="16">
    <location>
        <begin position="514"/>
        <end position="605"/>
    </location>
</feature>
<dbReference type="GO" id="GO:0003677">
    <property type="term" value="F:DNA binding"/>
    <property type="evidence" value="ECO:0007669"/>
    <property type="project" value="UniProtKB-KW"/>
</dbReference>
<keyword evidence="20" id="KW-1185">Reference proteome</keyword>
<dbReference type="Pfam" id="PF04567">
    <property type="entry name" value="RNA_pol_Rpb2_5"/>
    <property type="match status" value="1"/>
</dbReference>
<evidence type="ECO:0000259" key="18">
    <source>
        <dbReference type="Pfam" id="PF04567"/>
    </source>
</evidence>
<keyword evidence="9" id="KW-0862">Zinc</keyword>
<dbReference type="InterPro" id="IPR007641">
    <property type="entry name" value="RNA_pol_Rpb2_7"/>
</dbReference>
<evidence type="ECO:0000256" key="4">
    <source>
        <dbReference type="ARBA" id="ARBA00022478"/>
    </source>
</evidence>
<dbReference type="GeneID" id="89229764"/>
<dbReference type="GO" id="GO:0008270">
    <property type="term" value="F:zinc ion binding"/>
    <property type="evidence" value="ECO:0007669"/>
    <property type="project" value="InterPro"/>
</dbReference>
<dbReference type="Gene3D" id="2.40.50.150">
    <property type="match status" value="1"/>
</dbReference>
<keyword evidence="7 14" id="KW-0548">Nucleotidyltransferase</keyword>
<evidence type="ECO:0000256" key="14">
    <source>
        <dbReference type="RuleBase" id="RU363031"/>
    </source>
</evidence>
<dbReference type="Gene3D" id="2.40.270.10">
    <property type="entry name" value="DNA-directed RNA polymerase, subunit 2, domain 6"/>
    <property type="match status" value="1"/>
</dbReference>
<sequence length="609" mass="67462">MMKAKIFLDGELIGTHEDPEALVSNIRDARREGRCSKQVNVAYLEHTKEVIISTDIGRARRPLLVIENGKPLVTNEHVEKLRNGELTFDDLIDMGFVEYLDAEEEENTYIALRERDLTPKHSHMELSPDLILGICTGMIPYPEHNAAPRCTMGAAMIKQCIGVSSANHKLRPDTRANILHYPQKAMTYTQTCESIGFDERPAGQNFVVAILSYEGYNIEDALVFNRGSIERGLGRSHFLRTFEGEERRYPGGQEDKFEIPDSEYRGARSAEAYAELDEDGLVNPETYAAPNAVLIGKTSPPRFLEENAGLDAGFGHQRRESSVTMRSNEKGVVDTVILTESINGTRLAKVKVRDERIPDIGDKFASRHGQKGVIGLKVNIADMPFTESGLTPDLMINPHAIPSRMTVGHVLEMIGGKVGSIEGRRIDATAFAAAEGGDNEDKLRKSLAAHGFAHTGKEIFYDGVTGKMIPADVFVGVILYQKLHHMVTSKMHARSRGPVQVLTRQPTEGRAREGGLRFGEMERDVLVGHGAAMCLKERLLEESDKDEEFVCSNCGMIATFDKQRNLAVCPNCGADTDIYLVEMSYSFKLLLDEIKSLGVAPRLQLEDAV</sequence>
<gene>
    <name evidence="19" type="primary">rpoB_1</name>
    <name evidence="19" type="ORF">MsAc7_06500</name>
</gene>
<dbReference type="InterPro" id="IPR007647">
    <property type="entry name" value="RNA_pol_Rpb2_5"/>
</dbReference>
<dbReference type="InterPro" id="IPR014724">
    <property type="entry name" value="RNA_pol_RPB2_OB-fold"/>
</dbReference>
<evidence type="ECO:0000256" key="8">
    <source>
        <dbReference type="ARBA" id="ARBA00022723"/>
    </source>
</evidence>
<dbReference type="CDD" id="cd00653">
    <property type="entry name" value="RNA_pol_B_RPB2"/>
    <property type="match status" value="1"/>
</dbReference>
<evidence type="ECO:0000256" key="3">
    <source>
        <dbReference type="ARBA" id="ARBA00006835"/>
    </source>
</evidence>
<dbReference type="Pfam" id="PF00562">
    <property type="entry name" value="RNA_pol_Rpb2_6"/>
    <property type="match status" value="1"/>
</dbReference>
<keyword evidence="11 14" id="KW-0804">Transcription</keyword>
<keyword evidence="5" id="KW-0963">Cytoplasm</keyword>
<evidence type="ECO:0000256" key="1">
    <source>
        <dbReference type="ARBA" id="ARBA00001947"/>
    </source>
</evidence>
<feature type="domain" description="DNA-directed RNA polymerase subunit 2 hybrid-binding" evidence="15">
    <location>
        <begin position="136"/>
        <end position="512"/>
    </location>
</feature>
<dbReference type="InterPro" id="IPR007120">
    <property type="entry name" value="DNA-dir_RNAP_su2_dom"/>
</dbReference>
<evidence type="ECO:0000256" key="10">
    <source>
        <dbReference type="ARBA" id="ARBA00023125"/>
    </source>
</evidence>
<feature type="domain" description="RNA polymerase Rpb2" evidence="18">
    <location>
        <begin position="88"/>
        <end position="122"/>
    </location>
</feature>
<feature type="domain" description="RNA polymerase Rpb2" evidence="17">
    <location>
        <begin position="6"/>
        <end position="67"/>
    </location>
</feature>
<dbReference type="InterPro" id="IPR007121">
    <property type="entry name" value="RNA_pol_bsu_CS"/>
</dbReference>
<evidence type="ECO:0000256" key="7">
    <source>
        <dbReference type="ARBA" id="ARBA00022695"/>
    </source>
</evidence>
<proteinExistence type="inferred from homology"/>
<dbReference type="NCBIfam" id="TIGR03670">
    <property type="entry name" value="rpoB_arch"/>
    <property type="match status" value="1"/>
</dbReference>
<evidence type="ECO:0000256" key="5">
    <source>
        <dbReference type="ARBA" id="ARBA00022490"/>
    </source>
</evidence>
<dbReference type="InterPro" id="IPR019969">
    <property type="entry name" value="RNAP_Rpo2"/>
</dbReference>
<dbReference type="AlphaFoldDB" id="A0AA96V2A2"/>
<evidence type="ECO:0000313" key="20">
    <source>
        <dbReference type="Proteomes" id="UP001303587"/>
    </source>
</evidence>
<comment type="catalytic activity">
    <reaction evidence="13 14">
        <text>RNA(n) + a ribonucleoside 5'-triphosphate = RNA(n+1) + diphosphate</text>
        <dbReference type="Rhea" id="RHEA:21248"/>
        <dbReference type="Rhea" id="RHEA-COMP:14527"/>
        <dbReference type="Rhea" id="RHEA-COMP:17342"/>
        <dbReference type="ChEBI" id="CHEBI:33019"/>
        <dbReference type="ChEBI" id="CHEBI:61557"/>
        <dbReference type="ChEBI" id="CHEBI:140395"/>
        <dbReference type="EC" id="2.7.7.6"/>
    </reaction>
</comment>
<dbReference type="InterPro" id="IPR007646">
    <property type="entry name" value="RNA_pol_Rpb2_4"/>
</dbReference>